<gene>
    <name evidence="1" type="ORF">C427_2822</name>
</gene>
<dbReference type="HOGENOM" id="CLU_148693_0_0_6"/>
<dbReference type="eggNOG" id="ENOG50331S5">
    <property type="taxonomic scope" value="Bacteria"/>
</dbReference>
<sequence>MSKLDKDQVIAAFTEAYKAENGKAPAIEAKGGWYSIDGGKNIRLADLDAMIAELGALTPANKATVAVDKPKKATKTKAAKSLAKKTNFSVKAFWAKKILEESTVSKLPR</sequence>
<keyword evidence="2" id="KW-1185">Reference proteome</keyword>
<dbReference type="AlphaFoldDB" id="K6YUA2"/>
<name>K6YUA2_9ALTE</name>
<dbReference type="EMBL" id="CP003837">
    <property type="protein sequence ID" value="AGH44931.1"/>
    <property type="molecule type" value="Genomic_DNA"/>
</dbReference>
<protein>
    <recommendedName>
        <fullName evidence="3">Orphan protein</fullName>
    </recommendedName>
</protein>
<dbReference type="KEGG" id="gps:C427_2822"/>
<dbReference type="Proteomes" id="UP000011864">
    <property type="component" value="Chromosome"/>
</dbReference>
<dbReference type="RefSeq" id="WP_007635506.1">
    <property type="nucleotide sequence ID" value="NC_020514.1"/>
</dbReference>
<evidence type="ECO:0000313" key="2">
    <source>
        <dbReference type="Proteomes" id="UP000011864"/>
    </source>
</evidence>
<evidence type="ECO:0008006" key="3">
    <source>
        <dbReference type="Google" id="ProtNLM"/>
    </source>
</evidence>
<evidence type="ECO:0000313" key="1">
    <source>
        <dbReference type="EMBL" id="AGH44931.1"/>
    </source>
</evidence>
<organism evidence="1 2">
    <name type="scientific">Paraglaciecola psychrophila 170</name>
    <dbReference type="NCBI Taxonomy" id="1129794"/>
    <lineage>
        <taxon>Bacteria</taxon>
        <taxon>Pseudomonadati</taxon>
        <taxon>Pseudomonadota</taxon>
        <taxon>Gammaproteobacteria</taxon>
        <taxon>Alteromonadales</taxon>
        <taxon>Alteromonadaceae</taxon>
        <taxon>Paraglaciecola</taxon>
    </lineage>
</organism>
<reference evidence="1 2" key="1">
    <citation type="journal article" date="2013" name="Genome Announc.">
        <title>Complete Genome Sequence of Glaciecola psychrophila Strain 170T.</title>
        <authorList>
            <person name="Yin J."/>
            <person name="Chen J."/>
            <person name="Liu G."/>
            <person name="Yu Y."/>
            <person name="Song L."/>
            <person name="Wang X."/>
            <person name="Qu X."/>
        </authorList>
    </citation>
    <scope>NUCLEOTIDE SEQUENCE [LARGE SCALE GENOMIC DNA]</scope>
    <source>
        <strain evidence="1 2">170</strain>
    </source>
</reference>
<dbReference type="STRING" id="1129794.C427_2822"/>
<dbReference type="PATRIC" id="fig|1129794.4.peg.2807"/>
<dbReference type="OrthoDB" id="5772010at2"/>
<proteinExistence type="predicted"/>
<accession>K6YUA2</accession>